<evidence type="ECO:0000256" key="1">
    <source>
        <dbReference type="ARBA" id="ARBA00004370"/>
    </source>
</evidence>
<dbReference type="FunFam" id="3.30.70.1230:FF:000030">
    <property type="entry name" value="Si:ch211-215j19.12"/>
    <property type="match status" value="1"/>
</dbReference>
<evidence type="ECO:0008006" key="13">
    <source>
        <dbReference type="Google" id="ProtNLM"/>
    </source>
</evidence>
<keyword evidence="3" id="KW-0547">Nucleotide-binding</keyword>
<organism evidence="11 12">
    <name type="scientific">Astrephomene gubernaculifera</name>
    <dbReference type="NCBI Taxonomy" id="47775"/>
    <lineage>
        <taxon>Eukaryota</taxon>
        <taxon>Viridiplantae</taxon>
        <taxon>Chlorophyta</taxon>
        <taxon>core chlorophytes</taxon>
        <taxon>Chlorophyceae</taxon>
        <taxon>CS clade</taxon>
        <taxon>Chlamydomonadales</taxon>
        <taxon>Astrephomenaceae</taxon>
        <taxon>Astrephomene</taxon>
    </lineage>
</organism>
<dbReference type="GO" id="GO:0005886">
    <property type="term" value="C:plasma membrane"/>
    <property type="evidence" value="ECO:0007669"/>
    <property type="project" value="TreeGrafter"/>
</dbReference>
<evidence type="ECO:0000313" key="11">
    <source>
        <dbReference type="EMBL" id="GFR46779.1"/>
    </source>
</evidence>
<evidence type="ECO:0000313" key="12">
    <source>
        <dbReference type="Proteomes" id="UP001054857"/>
    </source>
</evidence>
<dbReference type="GO" id="GO:0035556">
    <property type="term" value="P:intracellular signal transduction"/>
    <property type="evidence" value="ECO:0007669"/>
    <property type="project" value="InterPro"/>
</dbReference>
<dbReference type="PROSITE" id="PS50125">
    <property type="entry name" value="GUANYLATE_CYCLASE_2"/>
    <property type="match status" value="1"/>
</dbReference>
<protein>
    <recommendedName>
        <fullName evidence="13">PAS domain-containing protein</fullName>
    </recommendedName>
</protein>
<dbReference type="InterPro" id="IPR001054">
    <property type="entry name" value="A/G_cyclase"/>
</dbReference>
<feature type="region of interest" description="Disordered" evidence="8">
    <location>
        <begin position="308"/>
        <end position="337"/>
    </location>
</feature>
<dbReference type="InterPro" id="IPR000014">
    <property type="entry name" value="PAS"/>
</dbReference>
<comment type="caution">
    <text evidence="11">The sequence shown here is derived from an EMBL/GenBank/DDBJ whole genome shotgun (WGS) entry which is preliminary data.</text>
</comment>
<feature type="compositionally biased region" description="Low complexity" evidence="8">
    <location>
        <begin position="1067"/>
        <end position="1083"/>
    </location>
</feature>
<dbReference type="InterPro" id="IPR029787">
    <property type="entry name" value="Nucleotide_cyclase"/>
</dbReference>
<dbReference type="PANTHER" id="PTHR11920:SF335">
    <property type="entry name" value="GUANYLATE CYCLASE"/>
    <property type="match status" value="1"/>
</dbReference>
<feature type="region of interest" description="Disordered" evidence="8">
    <location>
        <begin position="464"/>
        <end position="490"/>
    </location>
</feature>
<keyword evidence="12" id="KW-1185">Reference proteome</keyword>
<keyword evidence="4" id="KW-1133">Transmembrane helix</keyword>
<evidence type="ECO:0000256" key="5">
    <source>
        <dbReference type="ARBA" id="ARBA00023136"/>
    </source>
</evidence>
<feature type="region of interest" description="Disordered" evidence="8">
    <location>
        <begin position="914"/>
        <end position="956"/>
    </location>
</feature>
<keyword evidence="5" id="KW-0472">Membrane</keyword>
<dbReference type="PANTHER" id="PTHR11920">
    <property type="entry name" value="GUANYLYL CYCLASE"/>
    <property type="match status" value="1"/>
</dbReference>
<dbReference type="InterPro" id="IPR050401">
    <property type="entry name" value="Cyclic_nucleotide_synthase"/>
</dbReference>
<feature type="compositionally biased region" description="Low complexity" evidence="8">
    <location>
        <begin position="1406"/>
        <end position="1423"/>
    </location>
</feature>
<sequence length="2452" mass="251236">MFGRQRSPAASLVTLPADVDLVASLPDRAGKDADRNMSSSLKKRLLLGLGKLKMLKGLKAYAQGGMAFVGLLARRFKLVRLSFHAGAPKNADKMIVDTGCGASLLSNVPERQLTQPSLVADGASPSAPGQDSTVVHGDIESLLKHCQHQSDTLTGSLGEVPVVTLEGLRDTLDSSPYAVVVLQVGEDPDPHGEDTPPEALAAGTTITHCSRELPKIVQERITAQGLTSTPRGKVTYLHANTEDTSTAQAASGVNGAGVSPQRSAGLPRMLLCRAGVKPTAAFVERLSRRESSSAALAAARLVGRASGTAGSVGGWASGSSRAHPKPAMLRPTKSAAPTDSDIFGAGGVADMAPSLASSYSVPAGWGKPMAGGDDRDDNVAGSVDSVDPVQQEALLMTRGSQRAGSSSRAGAPALVAALGARHDEEMGGNGEAELDGGVRTSVFPMLLTADPPGTMIHAPVTSPAMNGQPSEQASTMSPTPKPAMTGAPASTGAVAASTGAAEAAAQLGALSALDVRSGYSSGYSNRGGSCDGVDTGLTGYLAMEPCILPITPFASGLLPPAVGAIAQAARQSATGGSNSSPLTILHDTDGFLQRQRMSPLPTSGAVLSAPAATMTTIAVPSTSSVPPTTTAAITFTAAATEVEQSVVAVMELAEEEAGMQGDHGEEKEAGGQHQQAMEDVPGLEPVFISAATAATLLGADSETPVPMMTASLQQQQQQQQSLKLRSVLYDMLGGNPSLQLILEDLIRCARSGRSAVHEQLVVWPRGCCRDGSNTADACDASFDSSAAAGASYTEHDPKQHRHLHDPLVDFLLLRVTTCFVDGLGGGGDRQQLQQPQLPAGAPPPAAALESSMGCLRRAVLQRQQQQWQACPPRMPALFMWFIRPLSSGGPPAASVLPGQIAAAAHALPLSNLEGATPTPTTAGLQLPLGCNSSLPATKQQQERPPPQQHQNPSGRLKSASLRYLRRHASTRLLSSSNASDPTAPSPAAAGRHSSAAAGDTGMSQPTKGSAAITFTASAASVACSPPANTNEPVQFWPLSPKSPPLTRGSAPPWLPRLMRPEADGSGAEPVASAVLPSSPPAESGDQPPLPSVFQPSQPAPRLADDVLAAAAAPQVPYAQEAAMDALCSGMRLNQTLLSHLPMAVTVLSLDGRVSYQNGRSVAYMGYAVSTQASKSPRQFVADILHPEHVLHRIFAYDKPALDSMWESVHSGKTWSGLVCMPTHLHITDTATEATPAVTAATPSAAAPRPPSQFRSQSQPQAPQSQLRLQPPHCNLQAALLTTQQLLSHQVSNGDNAAGAAAAATTGTILIRPAGTTTGTAVPAPSHSVANSLASSRNSDFADLFNSHTEGSAGATASSALHMLRNPSGGRVLSSVLETDAACGGGSSSTANGGGGGSSHPSPPVLSLPTTSSLPSSQQQQTTTAHPLIPRPERRRRVPVHRSNSLAQTEFALDGSCRAMRLAASAASQGLLLGPSPGSSLSFVGSGGFSCGVVGGAIGDSGSHCPVGGLAGRWSVHCDGSIGEVPRTLVPAAMAPKPRAVAAVEKIVVPELSARVMQFVEPSSRSCTLTSSWDMGPPRNAQQRQVGSSSSHALEETLAHAEAWMEASARGEAGVEMATAAAAVQEEELTFRPAASAAAAATTAAKATSCANNQPPPPSHSYIAEAGQCCWMEIQASLVTDPVTSERQLVLFSHDVTSYVQAELEVRQVLDAEHRILEECFPRHVLEAMTADMRRSSILNAAATKPSTSTIDGAGGDSSKGCGTRGLWADGVTVDESHAHHLAGSPTFTNICSRRADGDGAAAGSTRMPTDASSSHGKAISDSTAAGAGGDGNAASASSAAANAHGFIIDGSISALYDSVSSALGSLATVFVPSTVVPITQGSTTVQPKAEQPDEPTESEGFSSTNALALALQQPPCSATLPHPSSGAYASKFSNCPAATPVMCDGWDGGCSTGCRCSQAVLSPRRVLQSAAAEGDTTCTHGSSRTEAAVLKQTQLLQPHEESVPARSAAAAFNASFVGHGTAGFGSIGGAACGVCKVQGISNDIAPTFAGAATSDAATVGTAATDATTASAAAATAALDRPLETPSPPLSRIQQLLDAPGGSSEVASMISPLPTFAPPSPDLHGGAIMPAVPFQTAAAAGRNLHRSGMGDGRQSSNCCLHMTDNKEPSDGGGSTSAVAALSAASGSCLPIHQRSPATLNMRPSSLPPGVGSQHVQYPCSADSSPSCRVGSLSEMQQYMARAHDEVTVLFADIVSFTTMCGQVAPHQVMALLNDLFTLFDALVERHKVYKVETVGDCYMVCGGLVEEDAEGFRCVKQGVDPLHAQKVLAFATDMLAAARTVQLPSSGLPVRLRVGLHSGPVMSGVVGRKMPRFCLFGDTVNVASRMESTGVPGAIHVSARTRDLLGPLKQAFQPRGEVTVKGKGSMFTYLYDPWGCGAPQQQAAGGMDGGAVA</sequence>
<feature type="region of interest" description="Disordered" evidence="8">
    <location>
        <begin position="970"/>
        <end position="1007"/>
    </location>
</feature>
<feature type="compositionally biased region" description="Polar residues" evidence="8">
    <location>
        <begin position="1579"/>
        <end position="1589"/>
    </location>
</feature>
<reference evidence="11 12" key="1">
    <citation type="journal article" date="2021" name="Sci. Rep.">
        <title>Genome sequencing of the multicellular alga Astrephomene provides insights into convergent evolution of germ-soma differentiation.</title>
        <authorList>
            <person name="Yamashita S."/>
            <person name="Yamamoto K."/>
            <person name="Matsuzaki R."/>
            <person name="Suzuki S."/>
            <person name="Yamaguchi H."/>
            <person name="Hirooka S."/>
            <person name="Minakuchi Y."/>
            <person name="Miyagishima S."/>
            <person name="Kawachi M."/>
            <person name="Toyoda A."/>
            <person name="Nozaki H."/>
        </authorList>
    </citation>
    <scope>NUCLEOTIDE SEQUENCE [LARGE SCALE GENOMIC DNA]</scope>
    <source>
        <strain evidence="11 12">NIES-4017</strain>
    </source>
</reference>
<dbReference type="Pfam" id="PF00211">
    <property type="entry name" value="Guanylate_cyc"/>
    <property type="match status" value="1"/>
</dbReference>
<comment type="similarity">
    <text evidence="7">Belongs to the adenylyl cyclase class-4/guanylyl cyclase family.</text>
</comment>
<feature type="domain" description="Guanylate cyclase" evidence="10">
    <location>
        <begin position="2246"/>
        <end position="2386"/>
    </location>
</feature>
<dbReference type="GO" id="GO:0007168">
    <property type="term" value="P:receptor guanylyl cyclase signaling pathway"/>
    <property type="evidence" value="ECO:0007669"/>
    <property type="project" value="TreeGrafter"/>
</dbReference>
<evidence type="ECO:0000256" key="2">
    <source>
        <dbReference type="ARBA" id="ARBA00022692"/>
    </source>
</evidence>
<name>A0AAD3DTC8_9CHLO</name>
<dbReference type="SMART" id="SM00044">
    <property type="entry name" value="CYCc"/>
    <property type="match status" value="1"/>
</dbReference>
<keyword evidence="6 7" id="KW-0456">Lyase</keyword>
<feature type="compositionally biased region" description="Polar residues" evidence="8">
    <location>
        <begin position="464"/>
        <end position="478"/>
    </location>
</feature>
<dbReference type="PROSITE" id="PS00452">
    <property type="entry name" value="GUANYLATE_CYCLASE_1"/>
    <property type="match status" value="1"/>
</dbReference>
<dbReference type="InterPro" id="IPR018297">
    <property type="entry name" value="A/G_cyclase_CS"/>
</dbReference>
<gene>
    <name evidence="11" type="ORF">Agub_g8408</name>
</gene>
<keyword evidence="2" id="KW-0812">Transmembrane</keyword>
<dbReference type="GO" id="GO:0004383">
    <property type="term" value="F:guanylate cyclase activity"/>
    <property type="evidence" value="ECO:0007669"/>
    <property type="project" value="TreeGrafter"/>
</dbReference>
<evidence type="ECO:0000256" key="6">
    <source>
        <dbReference type="ARBA" id="ARBA00023239"/>
    </source>
</evidence>
<feature type="domain" description="PAS" evidence="9">
    <location>
        <begin position="1136"/>
        <end position="1187"/>
    </location>
</feature>
<evidence type="ECO:0000256" key="3">
    <source>
        <dbReference type="ARBA" id="ARBA00022741"/>
    </source>
</evidence>
<proteinExistence type="inferred from homology"/>
<dbReference type="SUPFAM" id="SSF55073">
    <property type="entry name" value="Nucleotide cyclase"/>
    <property type="match status" value="1"/>
</dbReference>
<feature type="compositionally biased region" description="Low complexity" evidence="8">
    <location>
        <begin position="974"/>
        <end position="998"/>
    </location>
</feature>
<feature type="region of interest" description="Disordered" evidence="8">
    <location>
        <begin position="1797"/>
        <end position="1835"/>
    </location>
</feature>
<dbReference type="PROSITE" id="PS50112">
    <property type="entry name" value="PAS"/>
    <property type="match status" value="1"/>
</dbReference>
<feature type="compositionally biased region" description="Polar residues" evidence="8">
    <location>
        <begin position="1806"/>
        <end position="1815"/>
    </location>
</feature>
<dbReference type="EMBL" id="BMAR01000015">
    <property type="protein sequence ID" value="GFR46779.1"/>
    <property type="molecule type" value="Genomic_DNA"/>
</dbReference>
<dbReference type="Gene3D" id="3.30.70.1230">
    <property type="entry name" value="Nucleotide cyclase"/>
    <property type="match status" value="1"/>
</dbReference>
<evidence type="ECO:0000256" key="4">
    <source>
        <dbReference type="ARBA" id="ARBA00022989"/>
    </source>
</evidence>
<evidence type="ECO:0000256" key="8">
    <source>
        <dbReference type="SAM" id="MobiDB-lite"/>
    </source>
</evidence>
<feature type="region of interest" description="Disordered" evidence="8">
    <location>
        <begin position="1236"/>
        <end position="1266"/>
    </location>
</feature>
<feature type="region of interest" description="Disordered" evidence="8">
    <location>
        <begin position="1566"/>
        <end position="1589"/>
    </location>
</feature>
<evidence type="ECO:0000256" key="7">
    <source>
        <dbReference type="RuleBase" id="RU000405"/>
    </source>
</evidence>
<evidence type="ECO:0000259" key="10">
    <source>
        <dbReference type="PROSITE" id="PS50125"/>
    </source>
</evidence>
<comment type="subcellular location">
    <subcellularLocation>
        <location evidence="1">Membrane</location>
    </subcellularLocation>
</comment>
<feature type="region of interest" description="Disordered" evidence="8">
    <location>
        <begin position="1882"/>
        <end position="1902"/>
    </location>
</feature>
<dbReference type="CDD" id="cd07302">
    <property type="entry name" value="CHD"/>
    <property type="match status" value="1"/>
</dbReference>
<dbReference type="Proteomes" id="UP001054857">
    <property type="component" value="Unassembled WGS sequence"/>
</dbReference>
<feature type="region of interest" description="Disordered" evidence="8">
    <location>
        <begin position="1381"/>
        <end position="1442"/>
    </location>
</feature>
<dbReference type="GO" id="GO:0004016">
    <property type="term" value="F:adenylate cyclase activity"/>
    <property type="evidence" value="ECO:0007669"/>
    <property type="project" value="TreeGrafter"/>
</dbReference>
<dbReference type="GO" id="GO:0000166">
    <property type="term" value="F:nucleotide binding"/>
    <property type="evidence" value="ECO:0007669"/>
    <property type="project" value="UniProtKB-KW"/>
</dbReference>
<feature type="compositionally biased region" description="Gly residues" evidence="8">
    <location>
        <begin position="1382"/>
        <end position="1397"/>
    </location>
</feature>
<evidence type="ECO:0000259" key="9">
    <source>
        <dbReference type="PROSITE" id="PS50112"/>
    </source>
</evidence>
<feature type="region of interest" description="Disordered" evidence="8">
    <location>
        <begin position="1034"/>
        <end position="1099"/>
    </location>
</feature>
<accession>A0AAD3DTC8</accession>
<dbReference type="GO" id="GO:0001653">
    <property type="term" value="F:peptide receptor activity"/>
    <property type="evidence" value="ECO:0007669"/>
    <property type="project" value="TreeGrafter"/>
</dbReference>